<name>A0A4U6XIG1_9PEZI</name>
<feature type="chain" id="PRO_5020686211" description="C3H1-type domain-containing protein" evidence="2">
    <location>
        <begin position="20"/>
        <end position="226"/>
    </location>
</feature>
<dbReference type="AlphaFoldDB" id="A0A4U6XIG1"/>
<organism evidence="3 4">
    <name type="scientific">Colletotrichum tanaceti</name>
    <dbReference type="NCBI Taxonomy" id="1306861"/>
    <lineage>
        <taxon>Eukaryota</taxon>
        <taxon>Fungi</taxon>
        <taxon>Dikarya</taxon>
        <taxon>Ascomycota</taxon>
        <taxon>Pezizomycotina</taxon>
        <taxon>Sordariomycetes</taxon>
        <taxon>Hypocreomycetidae</taxon>
        <taxon>Glomerellales</taxon>
        <taxon>Glomerellaceae</taxon>
        <taxon>Colletotrichum</taxon>
        <taxon>Colletotrichum destructivum species complex</taxon>
    </lineage>
</organism>
<proteinExistence type="predicted"/>
<feature type="compositionally biased region" description="Acidic residues" evidence="1">
    <location>
        <begin position="180"/>
        <end position="197"/>
    </location>
</feature>
<evidence type="ECO:0000313" key="3">
    <source>
        <dbReference type="EMBL" id="TKW55249.1"/>
    </source>
</evidence>
<dbReference type="EMBL" id="PJEX01000106">
    <property type="protein sequence ID" value="TKW55249.1"/>
    <property type="molecule type" value="Genomic_DNA"/>
</dbReference>
<sequence length="226" mass="24873">MQLPTLAIALAILTSGVHGGGKKPQPSVWEVHRNSMETWLRWPKNDTRGLHLSTLPACIQRCITPERAILDIYGEKADARTINRRIFCDPRLNLVNVFFLHTLGPCSLESCRHEHGLNDLQTHFKKWMRALCAAPVMKKPSVTWGLRDKHTYPPPKEMIDPAAADADGLVGEDIEEKLSLDEDALMDEATQDLEPVDDSPAAGADAPADAPAKPAVNAIVTNKFTA</sequence>
<keyword evidence="2" id="KW-0732">Signal</keyword>
<feature type="compositionally biased region" description="Low complexity" evidence="1">
    <location>
        <begin position="198"/>
        <end position="215"/>
    </location>
</feature>
<gene>
    <name evidence="3" type="ORF">CTA1_3298</name>
</gene>
<accession>A0A4U6XIG1</accession>
<protein>
    <recommendedName>
        <fullName evidence="5">C3H1-type domain-containing protein</fullName>
    </recommendedName>
</protein>
<evidence type="ECO:0000313" key="4">
    <source>
        <dbReference type="Proteomes" id="UP000310108"/>
    </source>
</evidence>
<comment type="caution">
    <text evidence="3">The sequence shown here is derived from an EMBL/GenBank/DDBJ whole genome shotgun (WGS) entry which is preliminary data.</text>
</comment>
<evidence type="ECO:0000256" key="2">
    <source>
        <dbReference type="SAM" id="SignalP"/>
    </source>
</evidence>
<keyword evidence="4" id="KW-1185">Reference proteome</keyword>
<reference evidence="3 4" key="1">
    <citation type="journal article" date="2019" name="PLoS ONE">
        <title>Comparative genome analysis indicates high evolutionary potential of pathogenicity genes in Colletotrichum tanaceti.</title>
        <authorList>
            <person name="Lelwala R.V."/>
            <person name="Korhonen P.K."/>
            <person name="Young N.D."/>
            <person name="Scott J.B."/>
            <person name="Ades P.A."/>
            <person name="Gasser R.B."/>
            <person name="Taylor P.W.J."/>
        </authorList>
    </citation>
    <scope>NUCLEOTIDE SEQUENCE [LARGE SCALE GENOMIC DNA]</scope>
    <source>
        <strain evidence="3">BRIP57314</strain>
    </source>
</reference>
<evidence type="ECO:0000256" key="1">
    <source>
        <dbReference type="SAM" id="MobiDB-lite"/>
    </source>
</evidence>
<dbReference type="OrthoDB" id="4828380at2759"/>
<evidence type="ECO:0008006" key="5">
    <source>
        <dbReference type="Google" id="ProtNLM"/>
    </source>
</evidence>
<feature type="region of interest" description="Disordered" evidence="1">
    <location>
        <begin position="180"/>
        <end position="226"/>
    </location>
</feature>
<feature type="signal peptide" evidence="2">
    <location>
        <begin position="1"/>
        <end position="19"/>
    </location>
</feature>
<dbReference type="Proteomes" id="UP000310108">
    <property type="component" value="Unassembled WGS sequence"/>
</dbReference>